<dbReference type="KEGG" id="xdi:EZH22_00545"/>
<proteinExistence type="predicted"/>
<gene>
    <name evidence="3" type="ORF">EZH22_00545</name>
</gene>
<dbReference type="Proteomes" id="UP000596427">
    <property type="component" value="Chromosome"/>
</dbReference>
<feature type="domain" description="Thioredoxin-like fold" evidence="2">
    <location>
        <begin position="29"/>
        <end position="114"/>
    </location>
</feature>
<feature type="chain" id="PRO_5036695785" evidence="1">
    <location>
        <begin position="29"/>
        <end position="126"/>
    </location>
</feature>
<accession>A0A974SIQ7</accession>
<dbReference type="SUPFAM" id="SSF52833">
    <property type="entry name" value="Thioredoxin-like"/>
    <property type="match status" value="1"/>
</dbReference>
<keyword evidence="1" id="KW-0732">Signal</keyword>
<keyword evidence="4" id="KW-1185">Reference proteome</keyword>
<dbReference type="InterPro" id="IPR036249">
    <property type="entry name" value="Thioredoxin-like_sf"/>
</dbReference>
<evidence type="ECO:0000313" key="4">
    <source>
        <dbReference type="Proteomes" id="UP000596427"/>
    </source>
</evidence>
<feature type="signal peptide" evidence="1">
    <location>
        <begin position="1"/>
        <end position="28"/>
    </location>
</feature>
<dbReference type="EMBL" id="CP063362">
    <property type="protein sequence ID" value="QRG06985.1"/>
    <property type="molecule type" value="Genomic_DNA"/>
</dbReference>
<evidence type="ECO:0000259" key="2">
    <source>
        <dbReference type="Pfam" id="PF13098"/>
    </source>
</evidence>
<dbReference type="Pfam" id="PF13098">
    <property type="entry name" value="Thioredoxin_2"/>
    <property type="match status" value="1"/>
</dbReference>
<dbReference type="RefSeq" id="WP_203193893.1">
    <property type="nucleotide sequence ID" value="NZ_CP063362.1"/>
</dbReference>
<protein>
    <submittedName>
        <fullName evidence="3">Thioredoxin fold domain-containing protein</fullName>
    </submittedName>
</protein>
<evidence type="ECO:0000256" key="1">
    <source>
        <dbReference type="SAM" id="SignalP"/>
    </source>
</evidence>
<dbReference type="Gene3D" id="3.40.30.10">
    <property type="entry name" value="Glutaredoxin"/>
    <property type="match status" value="1"/>
</dbReference>
<name>A0A974SIQ7_9HYPH</name>
<sequence length="126" mass="13801">MRNSVIRRVLVGLVVGFSCLPATHGAQAGELVMFERPGCVYCRRFEQDVLPIYGRTDEGQRAPLRLVDLSDGVPADMALAAPVRFAPTFVLVDHGREIGRITGYASDEAFWGLLGALTDKLMPDRP</sequence>
<dbReference type="InterPro" id="IPR012336">
    <property type="entry name" value="Thioredoxin-like_fold"/>
</dbReference>
<dbReference type="PROSITE" id="PS51257">
    <property type="entry name" value="PROKAR_LIPOPROTEIN"/>
    <property type="match status" value="1"/>
</dbReference>
<dbReference type="AlphaFoldDB" id="A0A974SIQ7"/>
<reference evidence="3 4" key="1">
    <citation type="submission" date="2020-10" db="EMBL/GenBank/DDBJ databases">
        <title>Degradation of 1,4-Dioxane by Xanthobacter sp. YN2, via a Novel Group-2 Soluble Di-Iron Monooxygenase.</title>
        <authorList>
            <person name="Ma F."/>
            <person name="Wang Y."/>
            <person name="Yang J."/>
            <person name="Guo H."/>
            <person name="Su D."/>
            <person name="Yu L."/>
        </authorList>
    </citation>
    <scope>NUCLEOTIDE SEQUENCE [LARGE SCALE GENOMIC DNA]</scope>
    <source>
        <strain evidence="3 4">YN2</strain>
    </source>
</reference>
<evidence type="ECO:0000313" key="3">
    <source>
        <dbReference type="EMBL" id="QRG06985.1"/>
    </source>
</evidence>
<organism evidence="3 4">
    <name type="scientific">Xanthobacter dioxanivorans</name>
    <dbReference type="NCBI Taxonomy" id="2528964"/>
    <lineage>
        <taxon>Bacteria</taxon>
        <taxon>Pseudomonadati</taxon>
        <taxon>Pseudomonadota</taxon>
        <taxon>Alphaproteobacteria</taxon>
        <taxon>Hyphomicrobiales</taxon>
        <taxon>Xanthobacteraceae</taxon>
        <taxon>Xanthobacter</taxon>
    </lineage>
</organism>